<evidence type="ECO:0000259" key="10">
    <source>
        <dbReference type="PROSITE" id="PS51030"/>
    </source>
</evidence>
<keyword evidence="12" id="KW-1185">Reference proteome</keyword>
<dbReference type="RefSeq" id="XP_005097829.2">
    <property type="nucleotide sequence ID" value="XM_005097772.3"/>
</dbReference>
<dbReference type="InterPro" id="IPR013088">
    <property type="entry name" value="Znf_NHR/GATA"/>
</dbReference>
<dbReference type="SMART" id="SM00430">
    <property type="entry name" value="HOLI"/>
    <property type="match status" value="1"/>
</dbReference>
<feature type="region of interest" description="Disordered" evidence="9">
    <location>
        <begin position="199"/>
        <end position="238"/>
    </location>
</feature>
<dbReference type="PRINTS" id="PR00047">
    <property type="entry name" value="STROIDFINGER"/>
</dbReference>
<feature type="region of interest" description="Disordered" evidence="9">
    <location>
        <begin position="113"/>
        <end position="186"/>
    </location>
</feature>
<feature type="region of interest" description="Disordered" evidence="9">
    <location>
        <begin position="399"/>
        <end position="433"/>
    </location>
</feature>
<feature type="region of interest" description="Disordered" evidence="9">
    <location>
        <begin position="500"/>
        <end position="530"/>
    </location>
</feature>
<evidence type="ECO:0000256" key="7">
    <source>
        <dbReference type="ARBA" id="ARBA00023170"/>
    </source>
</evidence>
<dbReference type="InterPro" id="IPR000536">
    <property type="entry name" value="Nucl_hrmn_rcpt_lig-bd"/>
</dbReference>
<dbReference type="InterPro" id="IPR050234">
    <property type="entry name" value="Nuclear_hormone_rcpt_NR1"/>
</dbReference>
<evidence type="ECO:0000256" key="9">
    <source>
        <dbReference type="SAM" id="MobiDB-lite"/>
    </source>
</evidence>
<dbReference type="InterPro" id="IPR035500">
    <property type="entry name" value="NHR-like_dom_sf"/>
</dbReference>
<evidence type="ECO:0000256" key="2">
    <source>
        <dbReference type="ARBA" id="ARBA00022771"/>
    </source>
</evidence>
<dbReference type="PANTHER" id="PTHR24082">
    <property type="entry name" value="NUCLEAR HORMONE RECEPTOR"/>
    <property type="match status" value="1"/>
</dbReference>
<dbReference type="Proteomes" id="UP000694888">
    <property type="component" value="Unplaced"/>
</dbReference>
<keyword evidence="4" id="KW-0805">Transcription regulation</keyword>
<evidence type="ECO:0000256" key="5">
    <source>
        <dbReference type="ARBA" id="ARBA00023125"/>
    </source>
</evidence>
<dbReference type="Gene3D" id="3.30.50.10">
    <property type="entry name" value="Erythroid Transcription Factor GATA-1, subunit A"/>
    <property type="match status" value="1"/>
</dbReference>
<keyword evidence="1" id="KW-0479">Metal-binding</keyword>
<keyword evidence="3" id="KW-0862">Zinc</keyword>
<protein>
    <submittedName>
        <fullName evidence="13">Uncharacterized protein LOC101861888</fullName>
    </submittedName>
</protein>
<keyword evidence="6" id="KW-0804">Transcription</keyword>
<dbReference type="SUPFAM" id="SSF48508">
    <property type="entry name" value="Nuclear receptor ligand-binding domain"/>
    <property type="match status" value="1"/>
</dbReference>
<evidence type="ECO:0000256" key="4">
    <source>
        <dbReference type="ARBA" id="ARBA00023015"/>
    </source>
</evidence>
<feature type="domain" description="Nuclear receptor" evidence="10">
    <location>
        <begin position="242"/>
        <end position="317"/>
    </location>
</feature>
<sequence>MFSDLLEIEDMDIDDLCYPKTCTTVGPAEPPLSSATVSYSSSSSTIMSTTNFFQPPESPTCKYICMLDRIASDNPDLHSENFTDERCNSNNEEYRVLETCPFDPRTSPSGVFIPDSKDFIGKDSPQYSDLDATSAKRTAERIETPNPHNVVKTQTSPCPLAVSANLSPPDPGQSRSPGSNDESEITDVRVAVTTKTDTFETTTSAFPTSETPTAAAFSKERTKRKRRQPRDVSRLEEKSKSLPPCRVCKEQATGFHYGAHTCEGCKGFFRRAMKVHPTFKCIAKGRCDVTGPSRKLCPFCRYNKCVSVGMSKDAVKIGRYTCETRSKNIQEALLAKQEHEKQLLIEQQEDEERLKREQQLQLLGELAGAKYGDSDILSLHSVSRILEMYNGMEKDPFDRAHACGNSQNGYRDEQRLGSKRSSKLPNHDHNTDELANLGFAPYRQQGSGSENFKVVSEGSDINYTALLQSTSSIAPHNSHGPCSDTSSLTYMSDLLQTSTVFDTSSDSSPDSSPPPRHEPSVPEPSKMSHISSILSQYGEIEEDYLDESQLVRDLDLGSIATLTHGEDNVKETEEQVVKMIKAKFTVHNFSMMKRLLTHLSKFQRLNSARYETATRPIPGTDSHQLDTIIHDLFLSHNRTLLVCDYWPEHFIRYLQKNYLEGHRLKESVFGDALHHLPEETVFQVYKKTGMDLDGRINRAKLGGIYGENFVRSLIRFAKCVPGFRDLPLDDQALLLKRANPSIRFLGRYAGYNTDLAVAIFPNGACYHRKDLHTFYSYEYIDACFDKATELQKEGLPSEVMVLLKALSLTMSDTGKLKNPYAVESLQNLLLTCLRHSLRNSHPHADPLAMVGQALTSLNGVRSVASMARFHRQKYVWQEIISQRPLIKELEDSD</sequence>
<reference evidence="13" key="1">
    <citation type="submission" date="2025-08" db="UniProtKB">
        <authorList>
            <consortium name="RefSeq"/>
        </authorList>
    </citation>
    <scope>IDENTIFICATION</scope>
</reference>
<feature type="compositionally biased region" description="Low complexity" evidence="9">
    <location>
        <begin position="199"/>
        <end position="216"/>
    </location>
</feature>
<dbReference type="PANTHER" id="PTHR24082:SF473">
    <property type="entry name" value="ECDYSONE-INDUCED PROTEIN 75B, ISOFORM B"/>
    <property type="match status" value="1"/>
</dbReference>
<name>A0ABM0JNH4_APLCA</name>
<gene>
    <name evidence="13" type="primary">LOC101861888</name>
</gene>
<evidence type="ECO:0000313" key="13">
    <source>
        <dbReference type="RefSeq" id="XP_005097829.2"/>
    </source>
</evidence>
<keyword evidence="7" id="KW-0675">Receptor</keyword>
<dbReference type="Pfam" id="PF00105">
    <property type="entry name" value="zf-C4"/>
    <property type="match status" value="1"/>
</dbReference>
<feature type="domain" description="NR LBD" evidence="11">
    <location>
        <begin position="673"/>
        <end position="893"/>
    </location>
</feature>
<accession>A0ABM0JNH4</accession>
<evidence type="ECO:0000256" key="1">
    <source>
        <dbReference type="ARBA" id="ARBA00022723"/>
    </source>
</evidence>
<evidence type="ECO:0000256" key="6">
    <source>
        <dbReference type="ARBA" id="ARBA00023163"/>
    </source>
</evidence>
<dbReference type="Gene3D" id="1.10.565.10">
    <property type="entry name" value="Retinoid X Receptor"/>
    <property type="match status" value="1"/>
</dbReference>
<dbReference type="PROSITE" id="PS51843">
    <property type="entry name" value="NR_LBD"/>
    <property type="match status" value="1"/>
</dbReference>
<organism evidence="12 13">
    <name type="scientific">Aplysia californica</name>
    <name type="common">California sea hare</name>
    <dbReference type="NCBI Taxonomy" id="6500"/>
    <lineage>
        <taxon>Eukaryota</taxon>
        <taxon>Metazoa</taxon>
        <taxon>Spiralia</taxon>
        <taxon>Lophotrochozoa</taxon>
        <taxon>Mollusca</taxon>
        <taxon>Gastropoda</taxon>
        <taxon>Heterobranchia</taxon>
        <taxon>Euthyneura</taxon>
        <taxon>Tectipleura</taxon>
        <taxon>Aplysiida</taxon>
        <taxon>Aplysioidea</taxon>
        <taxon>Aplysiidae</taxon>
        <taxon>Aplysia</taxon>
    </lineage>
</organism>
<dbReference type="GeneID" id="101861888"/>
<keyword evidence="8" id="KW-0539">Nucleus</keyword>
<keyword evidence="5" id="KW-0238">DNA-binding</keyword>
<dbReference type="CDD" id="cd06916">
    <property type="entry name" value="NR_DBD_like"/>
    <property type="match status" value="1"/>
</dbReference>
<dbReference type="PROSITE" id="PS51030">
    <property type="entry name" value="NUCLEAR_REC_DBD_2"/>
    <property type="match status" value="1"/>
</dbReference>
<dbReference type="SMART" id="SM00399">
    <property type="entry name" value="ZnF_C4"/>
    <property type="match status" value="1"/>
</dbReference>
<proteinExistence type="predicted"/>
<evidence type="ECO:0000256" key="8">
    <source>
        <dbReference type="ARBA" id="ARBA00023242"/>
    </source>
</evidence>
<evidence type="ECO:0000313" key="12">
    <source>
        <dbReference type="Proteomes" id="UP000694888"/>
    </source>
</evidence>
<feature type="compositionally biased region" description="Basic and acidic residues" evidence="9">
    <location>
        <begin position="229"/>
        <end position="238"/>
    </location>
</feature>
<dbReference type="InterPro" id="IPR001628">
    <property type="entry name" value="Znf_hrmn_rcpt"/>
</dbReference>
<dbReference type="SUPFAM" id="SSF57716">
    <property type="entry name" value="Glucocorticoid receptor-like (DNA-binding domain)"/>
    <property type="match status" value="1"/>
</dbReference>
<evidence type="ECO:0000259" key="11">
    <source>
        <dbReference type="PROSITE" id="PS51843"/>
    </source>
</evidence>
<evidence type="ECO:0000256" key="3">
    <source>
        <dbReference type="ARBA" id="ARBA00022833"/>
    </source>
</evidence>
<dbReference type="Pfam" id="PF00104">
    <property type="entry name" value="Hormone_recep"/>
    <property type="match status" value="1"/>
</dbReference>
<keyword evidence="2" id="KW-0863">Zinc-finger</keyword>
<dbReference type="PROSITE" id="PS00031">
    <property type="entry name" value="NUCLEAR_REC_DBD_1"/>
    <property type="match status" value="1"/>
</dbReference>